<dbReference type="PANTHER" id="PTHR35711">
    <property type="entry name" value="EXPRESSED PROTEIN"/>
    <property type="match status" value="1"/>
</dbReference>
<feature type="compositionally biased region" description="Polar residues" evidence="1">
    <location>
        <begin position="1045"/>
        <end position="1057"/>
    </location>
</feature>
<organism evidence="2 3">
    <name type="scientific">Paramarasmius palmivorus</name>
    <dbReference type="NCBI Taxonomy" id="297713"/>
    <lineage>
        <taxon>Eukaryota</taxon>
        <taxon>Fungi</taxon>
        <taxon>Dikarya</taxon>
        <taxon>Basidiomycota</taxon>
        <taxon>Agaricomycotina</taxon>
        <taxon>Agaricomycetes</taxon>
        <taxon>Agaricomycetidae</taxon>
        <taxon>Agaricales</taxon>
        <taxon>Marasmiineae</taxon>
        <taxon>Marasmiaceae</taxon>
        <taxon>Paramarasmius</taxon>
    </lineage>
</organism>
<feature type="compositionally biased region" description="Low complexity" evidence="1">
    <location>
        <begin position="918"/>
        <end position="938"/>
    </location>
</feature>
<sequence length="1702" mass="184827">MDGDRQQVGLGHPKNGRQSPFTRIRSPPRSPRRTSLLLALKDVIGDAAEDEEEGSEEEDEEGNEQPVASTSGTLNFYRESATSNSTSISTVKPAPIDISFSTSHPSPENSPQLQDDELGHLSTFPDGEIANLRRLSRASHVSQLSTLSALSSSLGLSQFPVPPSYTSFSDGKDDDEEEGDSGFYDSTRPQLRNLPESLTLSPPRTTFNLLASPFGSPSSRVNPNGLMSPGLMSPRDRSPVGPYVPRSPFSGTFSLSHAASNDPSSVGQIAGYGADCEPEGEATDDGNVSVESLDSPTVYYQQKEKEAQRESVFSDFDVGLNDSIGSLEILKRPDSESVSLEGSFSLLKRRDSMRRSPLSVQIPEPSENDSEEDTPRSVFEDDDDDDYRFDGDEEMEDEDDEDEEEDRDEDEEVEDATEPTGSGHTSFWDTQDTIVYTGQRQSRSQPSSETVEFLDDEVQGCSSFRGRTDSVATTELDLQPISGTALGDLDEEGDAEEETARLAYLITDRENDTLNSLIDVYSDISEEDEAANDIADRTERDLTPNDPDEVDCLESGIPLPSPTPSEVHAYALLDLFEKNKREQRRISPGDAWAYEPDESFSTSSSVSRTAAMAALAAAMTGGSSQKGNDSYEQDRSFGSVRSASDQLISNMSVVSAAAMSALAAAMTSSTSEVSEKAISASSPVDIRPRAESQSHEVLAPSPLLKERVFTPPPSSFSQSSKVEIESQGHPSPSPLLKERVFTPPPPSLYSQSPKVEAESQESVSPPPKERMFTPPPLSSHSQSPRSEVASREISMHSQPRNENATSFTPLSSHSQLLRMDDSPKPSYSPTEEDGAASPPRSLHLQSPTTRDASQEASTPILTSPSLASHSQSPRLNDSSIPSPPRERVFTPPLTSSQPERPVIPQERLSISQLEHRTPPQQSQSSRPRTPRSAPAATAVYEKDKKRTSTMIEPLPMLSLEAGCEEDEVDSVDEEVSNSDGDDSVEDTTADQEEQTEEIVPSTSKGLRPLRLSTLLLTNTKPSPTFTPSTADTSHSHFGHGDDAGRQSSGDLETNTNDISRSRLSISSLSLSTANAPASSVPPTASTPASAISDSHMFSLFNTSSSSHSTHRPSPRPSWIPMPDSDSTPRPSSSLGLVSSQSKSILSSVPSSPTRSSSCAPLSLPQRRQSRIHYIRSDVPQSAPPVGSNNSATASSYRSSMRSSRRNEPDMEDSTFVLPHSRLSHLRSRTVKPLGESASTQEEYEEEDSIRQPIASPRHPTPTPIHIPAPSRASSLSIQSGAESPFSAQVRTRSSRTSPLAEVEKDRPAALVPEPPATPCPTLLFAIASDDAVEVQKVLEASQPTTAIPSSAASNAGKASAGCVTANDAIGPQSQSALENKLDIVKVLLGYGADPQKSGLDFAEGASGSKETALDGIKSKLADLDDATRYYLSRACSNVTRKTAALMKRSAFRPLERMRYGIIGQDRALEQLFRVLSMHSGTISKTSQPIVDQVDTAKVCWLINDTVPCTLVEFLANNEGKRCVVVLDEIEKTEDAKALWSLLVPWELGRCTFEANSRTIDVRNVIWVGTSNIGQDIILSYHEARERKNEMMTREEYVELMGIVRPRLSDQLGASVLSRVSASLPFVPFTDQERRAIASEFISQSEKESELVKEMVLSKEKSDEKRWREQIIKGAMSDFILSEGARSLYRAVSSQLVDSLDDL</sequence>
<feature type="compositionally biased region" description="Acidic residues" evidence="1">
    <location>
        <begin position="962"/>
        <end position="996"/>
    </location>
</feature>
<feature type="compositionally biased region" description="Polar residues" evidence="1">
    <location>
        <begin position="621"/>
        <end position="630"/>
    </location>
</feature>
<comment type="caution">
    <text evidence="2">The sequence shown here is derived from an EMBL/GenBank/DDBJ whole genome shotgun (WGS) entry which is preliminary data.</text>
</comment>
<feature type="region of interest" description="Disordered" evidence="1">
    <location>
        <begin position="665"/>
        <end position="1314"/>
    </location>
</feature>
<gene>
    <name evidence="2" type="ORF">VNI00_012149</name>
</gene>
<feature type="region of interest" description="Disordered" evidence="1">
    <location>
        <begin position="619"/>
        <end position="640"/>
    </location>
</feature>
<feature type="compositionally biased region" description="Low complexity" evidence="1">
    <location>
        <begin position="19"/>
        <end position="40"/>
    </location>
</feature>
<feature type="region of interest" description="Disordered" evidence="1">
    <location>
        <begin position="331"/>
        <end position="455"/>
    </location>
</feature>
<feature type="compositionally biased region" description="Low complexity" evidence="1">
    <location>
        <begin position="1187"/>
        <end position="1201"/>
    </location>
</feature>
<feature type="compositionally biased region" description="Low complexity" evidence="1">
    <location>
        <begin position="1061"/>
        <end position="1092"/>
    </location>
</feature>
<feature type="compositionally biased region" description="Acidic residues" evidence="1">
    <location>
        <begin position="380"/>
        <end position="417"/>
    </location>
</feature>
<feature type="region of interest" description="Disordered" evidence="1">
    <location>
        <begin position="1"/>
        <end position="124"/>
    </location>
</feature>
<reference evidence="2 3" key="1">
    <citation type="submission" date="2024-01" db="EMBL/GenBank/DDBJ databases">
        <title>A draft genome for a cacao thread blight-causing isolate of Paramarasmius palmivorus.</title>
        <authorList>
            <person name="Baruah I.K."/>
            <person name="Bukari Y."/>
            <person name="Amoako-Attah I."/>
            <person name="Meinhardt L.W."/>
            <person name="Bailey B.A."/>
            <person name="Cohen S.P."/>
        </authorList>
    </citation>
    <scope>NUCLEOTIDE SEQUENCE [LARGE SCALE GENOMIC DNA]</scope>
    <source>
        <strain evidence="2 3">GH-12</strain>
    </source>
</reference>
<feature type="region of interest" description="Disordered" evidence="1">
    <location>
        <begin position="258"/>
        <end position="291"/>
    </location>
</feature>
<feature type="compositionally biased region" description="Polar residues" evidence="1">
    <location>
        <begin position="1271"/>
        <end position="1297"/>
    </location>
</feature>
<feature type="compositionally biased region" description="Polar residues" evidence="1">
    <location>
        <begin position="795"/>
        <end position="815"/>
    </location>
</feature>
<dbReference type="EMBL" id="JAYKXP010000055">
    <property type="protein sequence ID" value="KAK7034742.1"/>
    <property type="molecule type" value="Genomic_DNA"/>
</dbReference>
<protein>
    <submittedName>
        <fullName evidence="2">Uncharacterized protein</fullName>
    </submittedName>
</protein>
<evidence type="ECO:0000256" key="1">
    <source>
        <dbReference type="SAM" id="MobiDB-lite"/>
    </source>
</evidence>
<feature type="compositionally biased region" description="Polar residues" evidence="1">
    <location>
        <begin position="1018"/>
        <end position="1032"/>
    </location>
</feature>
<dbReference type="PANTHER" id="PTHR35711:SF1">
    <property type="entry name" value="ECTODERMAL, ISOFORM F"/>
    <property type="match status" value="1"/>
</dbReference>
<feature type="compositionally biased region" description="Polar residues" evidence="1">
    <location>
        <begin position="258"/>
        <end position="267"/>
    </location>
</feature>
<feature type="compositionally biased region" description="Polar residues" evidence="1">
    <location>
        <begin position="843"/>
        <end position="880"/>
    </location>
</feature>
<dbReference type="Proteomes" id="UP001383192">
    <property type="component" value="Unassembled WGS sequence"/>
</dbReference>
<evidence type="ECO:0000313" key="2">
    <source>
        <dbReference type="EMBL" id="KAK7034742.1"/>
    </source>
</evidence>
<name>A0AAW0C8V6_9AGAR</name>
<feature type="compositionally biased region" description="Polar residues" evidence="1">
    <location>
        <begin position="99"/>
        <end position="113"/>
    </location>
</feature>
<dbReference type="SUPFAM" id="SSF52540">
    <property type="entry name" value="P-loop containing nucleoside triphosphate hydrolases"/>
    <property type="match status" value="1"/>
</dbReference>
<accession>A0AAW0C8V6</accession>
<feature type="compositionally biased region" description="Polar residues" evidence="1">
    <location>
        <begin position="196"/>
        <end position="222"/>
    </location>
</feature>
<feature type="compositionally biased region" description="Acidic residues" evidence="1">
    <location>
        <begin position="47"/>
        <end position="63"/>
    </location>
</feature>
<proteinExistence type="predicted"/>
<feature type="compositionally biased region" description="Low complexity" evidence="1">
    <location>
        <begin position="1006"/>
        <end position="1017"/>
    </location>
</feature>
<keyword evidence="3" id="KW-1185">Reference proteome</keyword>
<feature type="compositionally biased region" description="Polar residues" evidence="1">
    <location>
        <begin position="66"/>
        <end position="90"/>
    </location>
</feature>
<feature type="region of interest" description="Disordered" evidence="1">
    <location>
        <begin position="153"/>
        <end position="245"/>
    </location>
</feature>
<feature type="compositionally biased region" description="Polar residues" evidence="1">
    <location>
        <begin position="419"/>
        <end position="450"/>
    </location>
</feature>
<dbReference type="Gene3D" id="3.40.50.300">
    <property type="entry name" value="P-loop containing nucleotide triphosphate hydrolases"/>
    <property type="match status" value="1"/>
</dbReference>
<feature type="compositionally biased region" description="Low complexity" evidence="1">
    <location>
        <begin position="1120"/>
        <end position="1162"/>
    </location>
</feature>
<dbReference type="InterPro" id="IPR027417">
    <property type="entry name" value="P-loop_NTPase"/>
</dbReference>
<evidence type="ECO:0000313" key="3">
    <source>
        <dbReference type="Proteomes" id="UP001383192"/>
    </source>
</evidence>